<dbReference type="PROSITE" id="PS01281">
    <property type="entry name" value="GIDA_2"/>
    <property type="match status" value="1"/>
</dbReference>
<evidence type="ECO:0000256" key="5">
    <source>
        <dbReference type="ARBA" id="ARBA00022490"/>
    </source>
</evidence>
<dbReference type="KEGG" id="dze:Dd1591_4184"/>
<dbReference type="PANTHER" id="PTHR11806">
    <property type="entry name" value="GLUCOSE INHIBITED DIVISION PROTEIN A"/>
    <property type="match status" value="1"/>
</dbReference>
<dbReference type="PROSITE" id="PS50096">
    <property type="entry name" value="IQ"/>
    <property type="match status" value="1"/>
</dbReference>
<dbReference type="InterPro" id="IPR049312">
    <property type="entry name" value="GIDA_C_N"/>
</dbReference>
<sequence>MFYPDPFDVIVIGGGHAGTEAAMASARMGRQTLLLTHNIDTLGQMSCNPAIGGIGKGHLVKEIDAMGGLMARAIDRGGIQFRILNSSKGPAVRATRAQADRVLYRQAVRTALENQPNLTLFQQAVEDLIVENDRVVGAVTQMGLKFRAKAVVLTVGTFLDGKIHIGLDNYSGGRAGDPPSIALSHRLRELPLRVGRLKTGTPPRIDARTIDFSVLTPQHGDDPMPVFSFLGKASEHPTQMPCYITHTNERTHDVIRSNLDRSPMYAGVIEGIGPRYCPSIEDKVMRFADRNAHQIFLEPEGLTSNEIYPNGISTSLPFDVQWQIVRSMDGMQNARIVRPGYAIEYDYFDPRDLKPTLESKFIHNLFFAGQINGTTGYEEAAAQGMLAGLNAARLAFDQEGWTPRRDQAYIGVLVDDLCTLGTKEPYRMFTSRAEYRLMLREDNADLRLTAIGRELGMVDDERWARFNEKLENIEKERQRLRDVLVHPHSEGVEQINSLLKSPLSREANGEDLLRRPEMDYVQLTGLPMFAPALPDVQAAEQVEIQVKYEGYIARQQDEIEKQQRNENTLLPADLDYRQVSGLSNEVIAKLNDHKPSSIGQASRISGITPAAISILLVWLKKQGMLRRSA</sequence>
<dbReference type="eggNOG" id="COG0445">
    <property type="taxonomic scope" value="Bacteria"/>
</dbReference>
<dbReference type="InterPro" id="IPR040131">
    <property type="entry name" value="MnmG_N"/>
</dbReference>
<evidence type="ECO:0000313" key="14">
    <source>
        <dbReference type="EMBL" id="ACT08980.1"/>
    </source>
</evidence>
<dbReference type="Gene3D" id="1.10.150.570">
    <property type="entry name" value="GidA associated domain, C-terminal subdomain"/>
    <property type="match status" value="1"/>
</dbReference>
<evidence type="ECO:0000256" key="6">
    <source>
        <dbReference type="ARBA" id="ARBA00022630"/>
    </source>
</evidence>
<evidence type="ECO:0000256" key="4">
    <source>
        <dbReference type="ARBA" id="ARBA00020461"/>
    </source>
</evidence>
<evidence type="ECO:0000256" key="11">
    <source>
        <dbReference type="ARBA" id="ARBA00031800"/>
    </source>
</evidence>
<dbReference type="InterPro" id="IPR026904">
    <property type="entry name" value="MnmG_C"/>
</dbReference>
<dbReference type="InterPro" id="IPR036188">
    <property type="entry name" value="FAD/NAD-bd_sf"/>
</dbReference>
<comment type="function">
    <text evidence="2 12">NAD-binding protein involved in the addition of a carboxymethylaminomethyl (cmnm) group at the wobble position (U34) of certain tRNAs, forming tRNA-cmnm(5)s(2)U34.</text>
</comment>
<dbReference type="NCBIfam" id="TIGR00136">
    <property type="entry name" value="mnmG_gidA"/>
    <property type="match status" value="1"/>
</dbReference>
<dbReference type="PROSITE" id="PS01280">
    <property type="entry name" value="GIDA_1"/>
    <property type="match status" value="1"/>
</dbReference>
<evidence type="ECO:0000256" key="3">
    <source>
        <dbReference type="ARBA" id="ARBA00007653"/>
    </source>
</evidence>
<comment type="subcellular location">
    <subcellularLocation>
        <location evidence="12">Cytoplasm</location>
    </subcellularLocation>
</comment>
<keyword evidence="5 12" id="KW-0963">Cytoplasm</keyword>
<keyword evidence="9 12" id="KW-0520">NAD</keyword>
<accession>C6CQW3</accession>
<name>C6CQW3_DICC1</name>
<dbReference type="Gene3D" id="3.50.50.60">
    <property type="entry name" value="FAD/NAD(P)-binding domain"/>
    <property type="match status" value="2"/>
</dbReference>
<feature type="binding site" evidence="12">
    <location>
        <position position="370"/>
    </location>
    <ligand>
        <name>FAD</name>
        <dbReference type="ChEBI" id="CHEBI:57692"/>
    </ligand>
</feature>
<dbReference type="HOGENOM" id="CLU_007831_2_2_6"/>
<feature type="binding site" evidence="12">
    <location>
        <begin position="13"/>
        <end position="18"/>
    </location>
    <ligand>
        <name>FAD</name>
        <dbReference type="ChEBI" id="CHEBI:57692"/>
    </ligand>
</feature>
<dbReference type="InterPro" id="IPR020595">
    <property type="entry name" value="MnmG-rel_CS"/>
</dbReference>
<dbReference type="SUPFAM" id="SSF51905">
    <property type="entry name" value="FAD/NAD(P)-binding domain"/>
    <property type="match status" value="1"/>
</dbReference>
<protein>
    <recommendedName>
        <fullName evidence="4 12">tRNA uridine 5-carboxymethylaminomethyl modification enzyme MnmG</fullName>
    </recommendedName>
    <alternativeName>
        <fullName evidence="11 12">Glucose-inhibited division protein A</fullName>
    </alternativeName>
</protein>
<dbReference type="Proteomes" id="UP000002735">
    <property type="component" value="Chromosome"/>
</dbReference>
<dbReference type="InterPro" id="IPR002218">
    <property type="entry name" value="MnmG-rel"/>
</dbReference>
<dbReference type="GeneID" id="45082203"/>
<dbReference type="EMBL" id="CP001655">
    <property type="protein sequence ID" value="ACT08980.1"/>
    <property type="molecule type" value="Genomic_DNA"/>
</dbReference>
<dbReference type="Gene3D" id="1.10.10.1800">
    <property type="entry name" value="tRNA uridine 5-carboxymethylaminomethyl modification enzyme MnmG/GidA"/>
    <property type="match status" value="1"/>
</dbReference>
<dbReference type="FunFam" id="1.10.10.1800:FF:000001">
    <property type="entry name" value="tRNA uridine 5-carboxymethylaminomethyl modification enzyme MnmG"/>
    <property type="match status" value="1"/>
</dbReference>
<keyword evidence="8 12" id="KW-0274">FAD</keyword>
<evidence type="ECO:0000256" key="8">
    <source>
        <dbReference type="ARBA" id="ARBA00022827"/>
    </source>
</evidence>
<dbReference type="HAMAP" id="MF_00129">
    <property type="entry name" value="MnmG_GidA"/>
    <property type="match status" value="1"/>
</dbReference>
<organism evidence="14 15">
    <name type="scientific">Dickeya chrysanthemi (strain Ech1591)</name>
    <name type="common">Dickeya zeae (strain Ech1591)</name>
    <dbReference type="NCBI Taxonomy" id="561229"/>
    <lineage>
        <taxon>Bacteria</taxon>
        <taxon>Pseudomonadati</taxon>
        <taxon>Pseudomonadota</taxon>
        <taxon>Gammaproteobacteria</taxon>
        <taxon>Enterobacterales</taxon>
        <taxon>Pectobacteriaceae</taxon>
        <taxon>Dickeya</taxon>
    </lineage>
</organism>
<dbReference type="GO" id="GO:0005829">
    <property type="term" value="C:cytosol"/>
    <property type="evidence" value="ECO:0007669"/>
    <property type="project" value="TreeGrafter"/>
</dbReference>
<dbReference type="PANTHER" id="PTHR11806:SF0">
    <property type="entry name" value="PROTEIN MTO1 HOMOLOG, MITOCHONDRIAL"/>
    <property type="match status" value="1"/>
</dbReference>
<proteinExistence type="inferred from homology"/>
<evidence type="ECO:0000256" key="9">
    <source>
        <dbReference type="ARBA" id="ARBA00023027"/>
    </source>
</evidence>
<dbReference type="OrthoDB" id="9815560at2"/>
<comment type="cofactor">
    <cofactor evidence="1 12">
        <name>FAD</name>
        <dbReference type="ChEBI" id="CHEBI:57692"/>
    </cofactor>
</comment>
<reference evidence="14 15" key="1">
    <citation type="submission" date="2009-06" db="EMBL/GenBank/DDBJ databases">
        <title>Complete sequence of Dickeya zeae Ech1591.</title>
        <authorList>
            <consortium name="US DOE Joint Genome Institute"/>
            <person name="Lucas S."/>
            <person name="Copeland A."/>
            <person name="Lapidus A."/>
            <person name="Glavina del Rio T."/>
            <person name="Tice H."/>
            <person name="Bruce D."/>
            <person name="Goodwin L."/>
            <person name="Pitluck S."/>
            <person name="Chertkov O."/>
            <person name="Brettin T."/>
            <person name="Detter J.C."/>
            <person name="Han C."/>
            <person name="Larimer F."/>
            <person name="Land M."/>
            <person name="Hauser L."/>
            <person name="Kyrpides N."/>
            <person name="Ovchinnikova G."/>
            <person name="Balakrishnan V."/>
            <person name="Glasner J."/>
            <person name="Perna N.T."/>
        </authorList>
    </citation>
    <scope>NUCLEOTIDE SEQUENCE [LARGE SCALE GENOMIC DNA]</scope>
    <source>
        <strain evidence="14 15">Ech1591</strain>
    </source>
</reference>
<evidence type="ECO:0000256" key="2">
    <source>
        <dbReference type="ARBA" id="ARBA00003717"/>
    </source>
</evidence>
<dbReference type="GO" id="GO:0002098">
    <property type="term" value="P:tRNA wobble uridine modification"/>
    <property type="evidence" value="ECO:0007669"/>
    <property type="project" value="InterPro"/>
</dbReference>
<dbReference type="RefSeq" id="WP_015848472.1">
    <property type="nucleotide sequence ID" value="NC_012912.1"/>
</dbReference>
<comment type="subunit">
    <text evidence="10 12">Homodimer. Heterotetramer of two MnmE and two MnmG subunits.</text>
</comment>
<feature type="binding site" evidence="12">
    <location>
        <begin position="273"/>
        <end position="287"/>
    </location>
    <ligand>
        <name>NAD(+)</name>
        <dbReference type="ChEBI" id="CHEBI:57540"/>
    </ligand>
</feature>
<dbReference type="FunFam" id="1.10.150.570:FF:000001">
    <property type="entry name" value="tRNA uridine 5-carboxymethylaminomethyl modification enzyme MnmG"/>
    <property type="match status" value="1"/>
</dbReference>
<keyword evidence="6 12" id="KW-0285">Flavoprotein</keyword>
<dbReference type="SMART" id="SM01228">
    <property type="entry name" value="GIDA_assoc_3"/>
    <property type="match status" value="1"/>
</dbReference>
<evidence type="ECO:0000259" key="13">
    <source>
        <dbReference type="SMART" id="SM01228"/>
    </source>
</evidence>
<dbReference type="FunFam" id="3.50.50.60:FF:000002">
    <property type="entry name" value="tRNA uridine 5-carboxymethylaminomethyl modification enzyme MnmG"/>
    <property type="match status" value="1"/>
</dbReference>
<dbReference type="InterPro" id="IPR044920">
    <property type="entry name" value="MnmG_C_subdom_sf"/>
</dbReference>
<evidence type="ECO:0000256" key="1">
    <source>
        <dbReference type="ARBA" id="ARBA00001974"/>
    </source>
</evidence>
<dbReference type="GO" id="GO:0030488">
    <property type="term" value="P:tRNA methylation"/>
    <property type="evidence" value="ECO:0007669"/>
    <property type="project" value="TreeGrafter"/>
</dbReference>
<feature type="binding site" evidence="12">
    <location>
        <position position="125"/>
    </location>
    <ligand>
        <name>FAD</name>
        <dbReference type="ChEBI" id="CHEBI:57692"/>
    </ligand>
</feature>
<dbReference type="InterPro" id="IPR047001">
    <property type="entry name" value="MnmG_C_subdom"/>
</dbReference>
<dbReference type="Pfam" id="PF13932">
    <property type="entry name" value="SAM_GIDA_C"/>
    <property type="match status" value="1"/>
</dbReference>
<dbReference type="Pfam" id="PF01134">
    <property type="entry name" value="GIDA"/>
    <property type="match status" value="1"/>
</dbReference>
<evidence type="ECO:0000256" key="12">
    <source>
        <dbReference type="HAMAP-Rule" id="MF_00129"/>
    </source>
</evidence>
<feature type="domain" description="tRNA uridine 5-carboxymethylaminomethyl modification enzyme C-terminal subdomain" evidence="13">
    <location>
        <begin position="546"/>
        <end position="617"/>
    </location>
</feature>
<comment type="similarity">
    <text evidence="3 12">Belongs to the MnmG family.</text>
</comment>
<feature type="binding site" evidence="12">
    <location>
        <position position="180"/>
    </location>
    <ligand>
        <name>FAD</name>
        <dbReference type="ChEBI" id="CHEBI:57692"/>
    </ligand>
</feature>
<evidence type="ECO:0000256" key="10">
    <source>
        <dbReference type="ARBA" id="ARBA00025948"/>
    </source>
</evidence>
<dbReference type="STRING" id="561229.Dd1591_4184"/>
<dbReference type="Pfam" id="PF21680">
    <property type="entry name" value="GIDA_C_1st"/>
    <property type="match status" value="1"/>
</dbReference>
<dbReference type="AlphaFoldDB" id="C6CQW3"/>
<dbReference type="GO" id="GO:0050660">
    <property type="term" value="F:flavin adenine dinucleotide binding"/>
    <property type="evidence" value="ECO:0007669"/>
    <property type="project" value="UniProtKB-UniRule"/>
</dbReference>
<gene>
    <name evidence="12" type="primary">mnmG</name>
    <name evidence="12" type="synonym">gidA</name>
    <name evidence="14" type="ordered locus">Dd1591_4184</name>
</gene>
<dbReference type="FunFam" id="3.50.50.60:FF:000010">
    <property type="entry name" value="tRNA uridine 5-carboxymethylaminomethyl modification enzyme MnmG"/>
    <property type="match status" value="1"/>
</dbReference>
<dbReference type="InterPro" id="IPR004416">
    <property type="entry name" value="MnmG"/>
</dbReference>
<keyword evidence="7 12" id="KW-0819">tRNA processing</keyword>
<evidence type="ECO:0000256" key="7">
    <source>
        <dbReference type="ARBA" id="ARBA00022694"/>
    </source>
</evidence>
<evidence type="ECO:0000313" key="15">
    <source>
        <dbReference type="Proteomes" id="UP000002735"/>
    </source>
</evidence>